<dbReference type="InterPro" id="IPR023213">
    <property type="entry name" value="CAT-like_dom_sf"/>
</dbReference>
<comment type="caution">
    <text evidence="2">The sequence shown here is derived from an EMBL/GenBank/DDBJ whole genome shotgun (WGS) entry which is preliminary data.</text>
</comment>
<keyword evidence="3" id="KW-1185">Reference proteome</keyword>
<dbReference type="Proteomes" id="UP001342314">
    <property type="component" value="Unassembled WGS sequence"/>
</dbReference>
<proteinExistence type="predicted"/>
<protein>
    <submittedName>
        <fullName evidence="2">Uncharacterized protein</fullName>
    </submittedName>
</protein>
<reference evidence="2 3" key="1">
    <citation type="submission" date="2021-12" db="EMBL/GenBank/DDBJ databases">
        <title>High titer production of polyol ester of fatty acids by Rhodotorula paludigena BS15 towards product separation-free biomass refinery.</title>
        <authorList>
            <person name="Mano J."/>
            <person name="Ono H."/>
            <person name="Tanaka T."/>
            <person name="Naito K."/>
            <person name="Sushida H."/>
            <person name="Ike M."/>
            <person name="Tokuyasu K."/>
            <person name="Kitaoka M."/>
        </authorList>
    </citation>
    <scope>NUCLEOTIDE SEQUENCE [LARGE SCALE GENOMIC DNA]</scope>
    <source>
        <strain evidence="2 3">BS15</strain>
    </source>
</reference>
<organism evidence="2 3">
    <name type="scientific">Rhodotorula paludigena</name>
    <dbReference type="NCBI Taxonomy" id="86838"/>
    <lineage>
        <taxon>Eukaryota</taxon>
        <taxon>Fungi</taxon>
        <taxon>Dikarya</taxon>
        <taxon>Basidiomycota</taxon>
        <taxon>Pucciniomycotina</taxon>
        <taxon>Microbotryomycetes</taxon>
        <taxon>Sporidiobolales</taxon>
        <taxon>Sporidiobolaceae</taxon>
        <taxon>Rhodotorula</taxon>
    </lineage>
</organism>
<evidence type="ECO:0000256" key="1">
    <source>
        <dbReference type="SAM" id="MobiDB-lite"/>
    </source>
</evidence>
<dbReference type="EMBL" id="BQKY01000008">
    <property type="protein sequence ID" value="GJN91004.1"/>
    <property type="molecule type" value="Genomic_DNA"/>
</dbReference>
<sequence>MLVPLSLVDNAVADMGITCAFLFGLPGGSDDASLKQVLDDLHGATRRVVEKWALLQGKPVWSKEKGIWTIDVPETPLAQERPFLFTSERVHKPYAAAASLSALPQPLDASSSCAFQPAHDLLHFRRPDLPSTFADWAKKGASLLAVHATVFDDALAVGVTTPHGLLDATGTGWAVRALTAELHHQPWDVPPSTWARNALTDKFDEVVARPVSDDPEDVRIAKSALPGWVPAAKVGNIARFLVGYVWEKKWHKDELRHVFLSKKAVEALTKSVKDQVRDETGGKEWVSTGDVLTAWAAKALFGHEPRSGASALLSPVYALREILSLPDYPANSMCPYPFSPSPIPYSTFPTLSLATLALNHRRCLLLARKEPFLQATLKVMLAQAKGNLPLMPFKPWPWEKKGTQVFIVSNQATADVAGLSIPRPSATAATASAADEDEGTLHDVDVSAPPSRKGSAASSTAAAAASDLPLLAYYMRITSPLSDHTSFRFQVNAQGYFFEGAMRRKRWQGVERAVEQLEREFGHGAAAAAAPPVGEKQ</sequence>
<name>A0AAV5GM56_9BASI</name>
<dbReference type="Gene3D" id="3.30.559.10">
    <property type="entry name" value="Chloramphenicol acetyltransferase-like domain"/>
    <property type="match status" value="1"/>
</dbReference>
<evidence type="ECO:0000313" key="2">
    <source>
        <dbReference type="EMBL" id="GJN91004.1"/>
    </source>
</evidence>
<feature type="region of interest" description="Disordered" evidence="1">
    <location>
        <begin position="427"/>
        <end position="458"/>
    </location>
</feature>
<accession>A0AAV5GM56</accession>
<dbReference type="AlphaFoldDB" id="A0AAV5GM56"/>
<gene>
    <name evidence="2" type="ORF">Rhopal_004018-T1</name>
</gene>
<evidence type="ECO:0000313" key="3">
    <source>
        <dbReference type="Proteomes" id="UP001342314"/>
    </source>
</evidence>